<proteinExistence type="predicted"/>
<dbReference type="InterPro" id="IPR045865">
    <property type="entry name" value="ACT-like_dom_sf"/>
</dbReference>
<dbReference type="EMBL" id="HBIJ01003014">
    <property type="protein sequence ID" value="CAE0361344.1"/>
    <property type="molecule type" value="Transcribed_RNA"/>
</dbReference>
<reference evidence="3" key="1">
    <citation type="submission" date="2021-01" db="EMBL/GenBank/DDBJ databases">
        <authorList>
            <person name="Corre E."/>
            <person name="Pelletier E."/>
            <person name="Niang G."/>
            <person name="Scheremetjew M."/>
            <person name="Finn R."/>
            <person name="Kale V."/>
            <person name="Holt S."/>
            <person name="Cochrane G."/>
            <person name="Meng A."/>
            <person name="Brown T."/>
            <person name="Cohen L."/>
        </authorList>
    </citation>
    <scope>NUCLEOTIDE SEQUENCE</scope>
    <source>
        <strain evidence="3">CCMP1510</strain>
    </source>
</reference>
<protein>
    <recommendedName>
        <fullName evidence="2">ACT domain-containing protein</fullName>
    </recommendedName>
</protein>
<gene>
    <name evidence="3" type="ORF">ALAG00032_LOCUS2077</name>
</gene>
<evidence type="ECO:0000256" key="1">
    <source>
        <dbReference type="SAM" id="MobiDB-lite"/>
    </source>
</evidence>
<evidence type="ECO:0000313" key="3">
    <source>
        <dbReference type="EMBL" id="CAE0361344.1"/>
    </source>
</evidence>
<feature type="region of interest" description="Disordered" evidence="1">
    <location>
        <begin position="357"/>
        <end position="385"/>
    </location>
</feature>
<accession>A0A7S3JQ25</accession>
<feature type="region of interest" description="Disordered" evidence="1">
    <location>
        <begin position="466"/>
        <end position="530"/>
    </location>
</feature>
<organism evidence="3">
    <name type="scientific">Aureoumbra lagunensis</name>
    <dbReference type="NCBI Taxonomy" id="44058"/>
    <lineage>
        <taxon>Eukaryota</taxon>
        <taxon>Sar</taxon>
        <taxon>Stramenopiles</taxon>
        <taxon>Ochrophyta</taxon>
        <taxon>Pelagophyceae</taxon>
        <taxon>Pelagomonadales</taxon>
        <taxon>Aureoumbra</taxon>
    </lineage>
</organism>
<dbReference type="PROSITE" id="PS51671">
    <property type="entry name" value="ACT"/>
    <property type="match status" value="1"/>
</dbReference>
<dbReference type="PANTHER" id="PTHR35213">
    <property type="entry name" value="RING-TYPE DOMAIN-CONTAINING PROTEIN-RELATED"/>
    <property type="match status" value="1"/>
</dbReference>
<evidence type="ECO:0000259" key="2">
    <source>
        <dbReference type="PROSITE" id="PS51671"/>
    </source>
</evidence>
<feature type="compositionally biased region" description="Polar residues" evidence="1">
    <location>
        <begin position="369"/>
        <end position="385"/>
    </location>
</feature>
<name>A0A7S3JQ25_9STRA</name>
<sequence>MTTIDNVYTTEVHPAFPIARNVKMSDQIQGIGDVSTKKQEEPLEQEKRKTLKFPGKEPSLPQRLHLERRQGKWTQAECEYAMLLIEHFTSGRLPGCSGGESLRTTLSECLMCTPMRITKKLSATHAIGKCCFKKKGELSAKERVKLEEARRAFIASVDKRPTTDGINHRGSSPTKKRSRTSSDDWFNNDALIDPSDSKWFEDVKFVNENNSWIPCHERDADITRQVKPSVSARIDNDGRTKVRVVATDRTGLIGDISRALEIKNLGIASCIAETLPGDVAHDEFDVIHADTKEPFKLADFKEFESYLENVIARRENLAHVVQPPLDIKNSETSSLASTGGNNASSQKPIVKENASIHSADHEFRRSPSPAHSTQSAPATTGRVSATTLQVTVPDRPGLLKQIIASLSSLSLSVVGAKIETVEHDGVDAPSKTALDTFDVVDAETGGPVLDPERLRAIEERLARDLEQHQNDSDTPMADRSVFSPGNQPIEEDNTSFAWGDVGISPRNHRDDASNNEDSWLYPNSDKNYAF</sequence>
<feature type="domain" description="ACT" evidence="2">
    <location>
        <begin position="387"/>
        <end position="475"/>
    </location>
</feature>
<dbReference type="AlphaFoldDB" id="A0A7S3JQ25"/>
<feature type="region of interest" description="Disordered" evidence="1">
    <location>
        <begin position="159"/>
        <end position="183"/>
    </location>
</feature>
<dbReference type="SUPFAM" id="SSF55021">
    <property type="entry name" value="ACT-like"/>
    <property type="match status" value="1"/>
</dbReference>
<dbReference type="InterPro" id="IPR002912">
    <property type="entry name" value="ACT_dom"/>
</dbReference>